<dbReference type="PANTHER" id="PTHR33187">
    <property type="entry name" value="WU:FI09B08"/>
    <property type="match status" value="1"/>
</dbReference>
<dbReference type="PANTHER" id="PTHR33187:SF11">
    <property type="entry name" value="AMINOTRANSFERASE-LIKE PLANT MOBILE DOMAIN-CONTAINING PROTEIN"/>
    <property type="match status" value="1"/>
</dbReference>
<sequence length="593" mass="66285">MPYVSMHNQMMHAWHARISLGQHTRSHDVGYGMPSPHLGSTHSDDIGRDMSTSPLGSTNIHSTSEWHAKWPLGRTHGRMTSGLTCYHRPRTAHAIRARSAWHAFMAFVKHTLSYDVGRCMPSLPLGSTHGPTTSGVTCYHSPWAGIIAFRMNTWLDDVRRGMPSSPFDSIHKVGRHLPRHANISLKHHTLSRNVGSGIALGKHTGPDDVGCGMLSSLLDSTQIRPQRAAHMLNDIRRGMQSLPLDNINNQTPPGRHAIIALGMITQSDDIGHGKPSSPKESIHKNGLHWALIAITALGQHTRSDYIGHGVLSSPLDSTNDRMTSSVACPHGPWAIHTIARHQHTRSDDVGCGMPSFPLDNIHGRRCRALHAIIALVHHTRSDHVGRSMTSSPLEIIHDRTTFVLAWNHHPLTANMIGPHKVPHACMALVLHKRSDMPGLACHYRSWAAHTDPRRQEWHAIISIRKTHDHQYGAWYAVVDLGRDTRSDEVRRCMLSSPLGSTRSQTTSGFTCYLRLWTTHIVVRRRAWHVVIALVQPTQSYDFGCGMLSSPLDNTHDRMMSSVTCPHGPWEAHTVTRHRAWQCYHLPWVAHTFK</sequence>
<organism evidence="1">
    <name type="scientific">Solanum chilense</name>
    <name type="common">Tomato</name>
    <name type="synonym">Lycopersicon chilense</name>
    <dbReference type="NCBI Taxonomy" id="4083"/>
    <lineage>
        <taxon>Eukaryota</taxon>
        <taxon>Viridiplantae</taxon>
        <taxon>Streptophyta</taxon>
        <taxon>Embryophyta</taxon>
        <taxon>Tracheophyta</taxon>
        <taxon>Spermatophyta</taxon>
        <taxon>Magnoliopsida</taxon>
        <taxon>eudicotyledons</taxon>
        <taxon>Gunneridae</taxon>
        <taxon>Pentapetalae</taxon>
        <taxon>asterids</taxon>
        <taxon>lamiids</taxon>
        <taxon>Solanales</taxon>
        <taxon>Solanaceae</taxon>
        <taxon>Solanoideae</taxon>
        <taxon>Solaneae</taxon>
        <taxon>Solanum</taxon>
        <taxon>Solanum subgen. Lycopersicon</taxon>
    </lineage>
</organism>
<reference evidence="1" key="1">
    <citation type="submission" date="2019-05" db="EMBL/GenBank/DDBJ databases">
        <title>The de novo reference genome and transcriptome assemblies of the wild tomato species Solanum chilense.</title>
        <authorList>
            <person name="Stam R."/>
            <person name="Nosenko T."/>
            <person name="Hoerger A.C."/>
            <person name="Stephan W."/>
            <person name="Seidel M.A."/>
            <person name="Kuhn J.M.M."/>
            <person name="Haberer G."/>
            <person name="Tellier A."/>
        </authorList>
    </citation>
    <scope>NUCLEOTIDE SEQUENCE</scope>
    <source>
        <tissue evidence="1">Mature leaves</tissue>
    </source>
</reference>
<name>A0A6N2AK52_SOLCI</name>
<dbReference type="AlphaFoldDB" id="A0A6N2AK52"/>
<evidence type="ECO:0000313" key="1">
    <source>
        <dbReference type="EMBL" id="TMW82078.1"/>
    </source>
</evidence>
<proteinExistence type="predicted"/>
<protein>
    <submittedName>
        <fullName evidence="1">Uncharacterized protein</fullName>
    </submittedName>
</protein>
<gene>
    <name evidence="1" type="ORF">EJD97_006878</name>
</gene>
<accession>A0A6N2AK52</accession>
<comment type="caution">
    <text evidence="1">The sequence shown here is derived from an EMBL/GenBank/DDBJ whole genome shotgun (WGS) entry which is preliminary data.</text>
</comment>
<dbReference type="EMBL" id="RXGB01019918">
    <property type="protein sequence ID" value="TMW82078.1"/>
    <property type="molecule type" value="Genomic_DNA"/>
</dbReference>